<keyword evidence="2" id="KW-1185">Reference proteome</keyword>
<dbReference type="VEuPathDB" id="VectorBase:AGAMI1_003877"/>
<dbReference type="VEuPathDB" id="VectorBase:AGAP029386"/>
<evidence type="ECO:0000313" key="2">
    <source>
        <dbReference type="Proteomes" id="UP000007062"/>
    </source>
</evidence>
<evidence type="ECO:0000313" key="1">
    <source>
        <dbReference type="EnsemblMetazoa" id="AGAP029386-PA"/>
    </source>
</evidence>
<dbReference type="AlphaFoldDB" id="A0A453YZA6"/>
<reference evidence="1 2" key="2">
    <citation type="journal article" date="2004" name="Trends Parasitol.">
        <title>The Anopheles gambiae genome: an update.</title>
        <authorList>
            <person name="Mongin E."/>
            <person name="Louis C."/>
            <person name="Holt R.A."/>
            <person name="Birney E."/>
            <person name="Collins F.H."/>
        </authorList>
    </citation>
    <scope>NUCLEOTIDE SEQUENCE [LARGE SCALE GENOMIC DNA]</scope>
    <source>
        <strain evidence="1 2">PEST</strain>
    </source>
</reference>
<dbReference type="EMBL" id="AAAB01008859">
    <property type="status" value="NOT_ANNOTATED_CDS"/>
    <property type="molecule type" value="Genomic_DNA"/>
</dbReference>
<sequence length="205" mass="22536">MVRCVLLFTVLVGMALPLMPSVRAICTASVSADRVAACAFNPLLLLVERSGWVLSRQNCGETIGPEAFTVPPVLYYDYTEPDHLYTVVFVATESGHPDPFDGGERRFYLQWLVVNIPESSLAHGMTYMDGDTIVDYLSPGPRSANADDDDGHPTRYGFYLYEQVYGAIYPPTPSTREYFNLDGWISTIYPEAAVCGPVASIGFGV</sequence>
<reference evidence="1" key="3">
    <citation type="submission" date="2020-05" db="UniProtKB">
        <authorList>
            <consortium name="EnsemblMetazoa"/>
        </authorList>
    </citation>
    <scope>IDENTIFICATION</scope>
    <source>
        <strain evidence="1">PEST</strain>
    </source>
</reference>
<dbReference type="InterPro" id="IPR036610">
    <property type="entry name" value="PEBP-like_sf"/>
</dbReference>
<dbReference type="Gene3D" id="3.90.280.10">
    <property type="entry name" value="PEBP-like"/>
    <property type="match status" value="1"/>
</dbReference>
<accession>A0A453YZA6</accession>
<dbReference type="Proteomes" id="UP000007062">
    <property type="component" value="Chromosome 2R"/>
</dbReference>
<dbReference type="SUPFAM" id="SSF49777">
    <property type="entry name" value="PEBP-like"/>
    <property type="match status" value="1"/>
</dbReference>
<organism evidence="1 2">
    <name type="scientific">Anopheles gambiae</name>
    <name type="common">African malaria mosquito</name>
    <dbReference type="NCBI Taxonomy" id="7165"/>
    <lineage>
        <taxon>Eukaryota</taxon>
        <taxon>Metazoa</taxon>
        <taxon>Ecdysozoa</taxon>
        <taxon>Arthropoda</taxon>
        <taxon>Hexapoda</taxon>
        <taxon>Insecta</taxon>
        <taxon>Pterygota</taxon>
        <taxon>Neoptera</taxon>
        <taxon>Endopterygota</taxon>
        <taxon>Diptera</taxon>
        <taxon>Nematocera</taxon>
        <taxon>Culicoidea</taxon>
        <taxon>Culicidae</taxon>
        <taxon>Anophelinae</taxon>
        <taxon>Anopheles</taxon>
    </lineage>
</organism>
<proteinExistence type="predicted"/>
<protein>
    <submittedName>
        <fullName evidence="1">Uncharacterized protein</fullName>
    </submittedName>
</protein>
<dbReference type="EnsemblMetazoa" id="AGAP029386-RA">
    <property type="protein sequence ID" value="AGAP029386-PA"/>
    <property type="gene ID" value="AGAP029386"/>
</dbReference>
<dbReference type="InParanoid" id="A0A453YZA6"/>
<name>A0A453YZA6_ANOGA</name>
<reference evidence="1 2" key="1">
    <citation type="journal article" date="2002" name="Science">
        <title>The genome sequence of the malaria mosquito Anopheles gambiae.</title>
        <authorList>
            <person name="Holt R.A."/>
            <person name="Subramanian G.M."/>
            <person name="Halpern A."/>
            <person name="Sutton G.G."/>
            <person name="Charlab R."/>
            <person name="Nusskern D.R."/>
            <person name="Wincker P."/>
            <person name="Clark A.G."/>
            <person name="Ribeiro J.M."/>
            <person name="Wides R."/>
            <person name="Salzberg S.L."/>
            <person name="Loftus B."/>
            <person name="Yandell M."/>
            <person name="Majoros W.H."/>
            <person name="Rusch D.B."/>
            <person name="Lai Z."/>
            <person name="Kraft C.L."/>
            <person name="Abril J.F."/>
            <person name="Anthouard V."/>
            <person name="Arensburger P."/>
            <person name="Atkinson P.W."/>
            <person name="Baden H."/>
            <person name="de Berardinis V."/>
            <person name="Baldwin D."/>
            <person name="Benes V."/>
            <person name="Biedler J."/>
            <person name="Blass C."/>
            <person name="Bolanos R."/>
            <person name="Boscus D."/>
            <person name="Barnstead M."/>
            <person name="Cai S."/>
            <person name="Center A."/>
            <person name="Chaturverdi K."/>
            <person name="Christophides G.K."/>
            <person name="Chrystal M.A."/>
            <person name="Clamp M."/>
            <person name="Cravchik A."/>
            <person name="Curwen V."/>
            <person name="Dana A."/>
            <person name="Delcher A."/>
            <person name="Dew I."/>
            <person name="Evans C.A."/>
            <person name="Flanigan M."/>
            <person name="Grundschober-Freimoser A."/>
            <person name="Friedli L."/>
            <person name="Gu Z."/>
            <person name="Guan P."/>
            <person name="Guigo R."/>
            <person name="Hillenmeyer M.E."/>
            <person name="Hladun S.L."/>
            <person name="Hogan J.R."/>
            <person name="Hong Y.S."/>
            <person name="Hoover J."/>
            <person name="Jaillon O."/>
            <person name="Ke Z."/>
            <person name="Kodira C."/>
            <person name="Kokoza E."/>
            <person name="Koutsos A."/>
            <person name="Letunic I."/>
            <person name="Levitsky A."/>
            <person name="Liang Y."/>
            <person name="Lin J.J."/>
            <person name="Lobo N.F."/>
            <person name="Lopez J.R."/>
            <person name="Malek J.A."/>
            <person name="McIntosh T.C."/>
            <person name="Meister S."/>
            <person name="Miller J."/>
            <person name="Mobarry C."/>
            <person name="Mongin E."/>
            <person name="Murphy S.D."/>
            <person name="O'Brochta D.A."/>
            <person name="Pfannkoch C."/>
            <person name="Qi R."/>
            <person name="Regier M.A."/>
            <person name="Remington K."/>
            <person name="Shao H."/>
            <person name="Sharakhova M.V."/>
            <person name="Sitter C.D."/>
            <person name="Shetty J."/>
            <person name="Smith T.J."/>
            <person name="Strong R."/>
            <person name="Sun J."/>
            <person name="Thomasova D."/>
            <person name="Ton L.Q."/>
            <person name="Topalis P."/>
            <person name="Tu Z."/>
            <person name="Unger M.F."/>
            <person name="Walenz B."/>
            <person name="Wang A."/>
            <person name="Wang J."/>
            <person name="Wang M."/>
            <person name="Wang X."/>
            <person name="Woodford K.J."/>
            <person name="Wortman J.R."/>
            <person name="Wu M."/>
            <person name="Yao A."/>
            <person name="Zdobnov E.M."/>
            <person name="Zhang H."/>
            <person name="Zhao Q."/>
            <person name="Zhao S."/>
            <person name="Zhu S.C."/>
            <person name="Zhimulev I."/>
            <person name="Coluzzi M."/>
            <person name="della Torre A."/>
            <person name="Roth C.W."/>
            <person name="Louis C."/>
            <person name="Kalush F."/>
            <person name="Mural R.J."/>
            <person name="Myers E.W."/>
            <person name="Adams M.D."/>
            <person name="Smith H.O."/>
            <person name="Broder S."/>
            <person name="Gardner M.J."/>
            <person name="Fraser C.M."/>
            <person name="Birney E."/>
            <person name="Bork P."/>
            <person name="Brey P.T."/>
            <person name="Venter J.C."/>
            <person name="Weissenbach J."/>
            <person name="Kafatos F.C."/>
            <person name="Collins F.H."/>
            <person name="Hoffman S.L."/>
        </authorList>
    </citation>
    <scope>NUCLEOTIDE SEQUENCE [LARGE SCALE GENOMIC DNA]</scope>
    <source>
        <strain evidence="1 2">PEST</strain>
    </source>
</reference>